<comment type="caution">
    <text evidence="2">The sequence shown here is derived from an EMBL/GenBank/DDBJ whole genome shotgun (WGS) entry which is preliminary data.</text>
</comment>
<evidence type="ECO:0000256" key="1">
    <source>
        <dbReference type="SAM" id="MobiDB-lite"/>
    </source>
</evidence>
<evidence type="ECO:0000313" key="3">
    <source>
        <dbReference type="Proteomes" id="UP000574390"/>
    </source>
</evidence>
<dbReference type="Proteomes" id="UP000574390">
    <property type="component" value="Unassembled WGS sequence"/>
</dbReference>
<feature type="region of interest" description="Disordered" evidence="1">
    <location>
        <begin position="121"/>
        <end position="145"/>
    </location>
</feature>
<accession>A0A7J6R963</accession>
<feature type="compositionally biased region" description="Polar residues" evidence="1">
    <location>
        <begin position="123"/>
        <end position="144"/>
    </location>
</feature>
<evidence type="ECO:0000313" key="2">
    <source>
        <dbReference type="EMBL" id="KAF4717208.1"/>
    </source>
</evidence>
<feature type="non-terminal residue" evidence="2">
    <location>
        <position position="181"/>
    </location>
</feature>
<name>A0A7J6R963_PEROL</name>
<gene>
    <name evidence="2" type="ORF">FOZ62_020826</name>
</gene>
<dbReference type="EMBL" id="JABANM010023846">
    <property type="protein sequence ID" value="KAF4717208.1"/>
    <property type="molecule type" value="Genomic_DNA"/>
</dbReference>
<feature type="non-terminal residue" evidence="2">
    <location>
        <position position="1"/>
    </location>
</feature>
<proteinExistence type="predicted"/>
<dbReference type="AlphaFoldDB" id="A0A7J6R963"/>
<protein>
    <submittedName>
        <fullName evidence="2">Uncharacterized protein</fullName>
    </submittedName>
</protein>
<organism evidence="2 3">
    <name type="scientific">Perkinsus olseni</name>
    <name type="common">Perkinsus atlanticus</name>
    <dbReference type="NCBI Taxonomy" id="32597"/>
    <lineage>
        <taxon>Eukaryota</taxon>
        <taxon>Sar</taxon>
        <taxon>Alveolata</taxon>
        <taxon>Perkinsozoa</taxon>
        <taxon>Perkinsea</taxon>
        <taxon>Perkinsida</taxon>
        <taxon>Perkinsidae</taxon>
        <taxon>Perkinsus</taxon>
    </lineage>
</organism>
<sequence>AFEALLTSVEPEVAAAWLECFRKGLRRAAKAGVFELVTVIAPKAIHQLLLQEAKDRLSVQLGRTMAMDDSPDDLDMGVDPSKLVHSYAGSGWLAQIEALPNALARAIRLYSLVLLGLPRPGTTADSHPPTTEGQPSPQMPSQIPTPEHHEFQALLVFTLEVLSPLVTLAQDAQGASGSVVN</sequence>
<reference evidence="2 3" key="1">
    <citation type="submission" date="2020-04" db="EMBL/GenBank/DDBJ databases">
        <title>Perkinsus olseni comparative genomics.</title>
        <authorList>
            <person name="Bogema D.R."/>
        </authorList>
    </citation>
    <scope>NUCLEOTIDE SEQUENCE [LARGE SCALE GENOMIC DNA]</scope>
    <source>
        <strain evidence="2">ATCC PRA-205</strain>
    </source>
</reference>